<dbReference type="EMBL" id="LR796286">
    <property type="protein sequence ID" value="CAB4134034.1"/>
    <property type="molecule type" value="Genomic_DNA"/>
</dbReference>
<evidence type="ECO:0000313" key="2">
    <source>
        <dbReference type="EMBL" id="CAB4134034.1"/>
    </source>
</evidence>
<accession>A0A6J5KYY0</accession>
<dbReference type="EMBL" id="LR796216">
    <property type="protein sequence ID" value="CAB4127808.1"/>
    <property type="molecule type" value="Genomic_DNA"/>
</dbReference>
<name>A0A6J5KYY0_9CAUD</name>
<proteinExistence type="predicted"/>
<evidence type="ECO:0000313" key="1">
    <source>
        <dbReference type="EMBL" id="CAB4127808.1"/>
    </source>
</evidence>
<reference evidence="1" key="1">
    <citation type="submission" date="2020-04" db="EMBL/GenBank/DDBJ databases">
        <authorList>
            <person name="Chiriac C."/>
            <person name="Salcher M."/>
            <person name="Ghai R."/>
            <person name="Kavagutti S V."/>
        </authorList>
    </citation>
    <scope>NUCLEOTIDE SEQUENCE</scope>
</reference>
<sequence>MRKSELHSIRCRGRFEEVSPPEKVIKVTESPNYIHRIPAMREHMPARGGNIARFRRYNPLIV</sequence>
<gene>
    <name evidence="2" type="ORF">UFOVP268_8</name>
    <name evidence="1" type="ORF">UFOVP97_46</name>
</gene>
<organism evidence="1">
    <name type="scientific">uncultured Caudovirales phage</name>
    <dbReference type="NCBI Taxonomy" id="2100421"/>
    <lineage>
        <taxon>Viruses</taxon>
        <taxon>Duplodnaviria</taxon>
        <taxon>Heunggongvirae</taxon>
        <taxon>Uroviricota</taxon>
        <taxon>Caudoviricetes</taxon>
        <taxon>Peduoviridae</taxon>
        <taxon>Maltschvirus</taxon>
        <taxon>Maltschvirus maltsch</taxon>
    </lineage>
</organism>
<protein>
    <submittedName>
        <fullName evidence="1">Uncharacterized protein</fullName>
    </submittedName>
</protein>